<dbReference type="InterPro" id="IPR008733">
    <property type="entry name" value="PEX11"/>
</dbReference>
<dbReference type="STRING" id="41875.K8EP15"/>
<proteinExistence type="inferred from homology"/>
<keyword evidence="5" id="KW-0576">Peroxisome</keyword>
<comment type="similarity">
    <text evidence="2">Belongs to the peroxin-11 family.</text>
</comment>
<evidence type="ECO:0000313" key="6">
    <source>
        <dbReference type="EMBL" id="CCO19947.1"/>
    </source>
</evidence>
<dbReference type="GO" id="GO:0005778">
    <property type="term" value="C:peroxisomal membrane"/>
    <property type="evidence" value="ECO:0007669"/>
    <property type="project" value="UniProtKB-SubCell"/>
</dbReference>
<dbReference type="GO" id="GO:0044375">
    <property type="term" value="P:regulation of peroxisome size"/>
    <property type="evidence" value="ECO:0007669"/>
    <property type="project" value="UniProtKB-ARBA"/>
</dbReference>
<accession>K8EP15</accession>
<dbReference type="Pfam" id="PF05648">
    <property type="entry name" value="PEX11"/>
    <property type="match status" value="1"/>
</dbReference>
<evidence type="ECO:0008006" key="8">
    <source>
        <dbReference type="Google" id="ProtNLM"/>
    </source>
</evidence>
<comment type="subcellular location">
    <subcellularLocation>
        <location evidence="1">Peroxisome membrane</location>
        <topology evidence="1">Multi-pass membrane protein</topology>
    </subcellularLocation>
</comment>
<dbReference type="KEGG" id="bpg:Bathy15g00140"/>
<name>K8EP15_9CHLO</name>
<dbReference type="GeneID" id="19011496"/>
<evidence type="ECO:0000256" key="4">
    <source>
        <dbReference type="ARBA" id="ARBA00023136"/>
    </source>
</evidence>
<evidence type="ECO:0000256" key="3">
    <source>
        <dbReference type="ARBA" id="ARBA00022593"/>
    </source>
</evidence>
<dbReference type="eggNOG" id="KOG4186">
    <property type="taxonomic scope" value="Eukaryota"/>
</dbReference>
<keyword evidence="7" id="KW-1185">Reference proteome</keyword>
<evidence type="ECO:0000256" key="1">
    <source>
        <dbReference type="ARBA" id="ARBA00004585"/>
    </source>
</evidence>
<dbReference type="EMBL" id="FO082264">
    <property type="protein sequence ID" value="CCO19947.1"/>
    <property type="molecule type" value="Genomic_DNA"/>
</dbReference>
<evidence type="ECO:0000256" key="5">
    <source>
        <dbReference type="ARBA" id="ARBA00023140"/>
    </source>
</evidence>
<keyword evidence="4" id="KW-0472">Membrane</keyword>
<evidence type="ECO:0000313" key="7">
    <source>
        <dbReference type="Proteomes" id="UP000198341"/>
    </source>
</evidence>
<sequence length="250" mass="27214">MDNTTNHQPSSSSLLLSSLKDLLPEKNSVIIFSNRMKGLLAKSDGKDKTLALLQYLAMFTSNGTPGNALNLQKSFGSARKPFRIFKEVEFLLPVIENPPVGNQAKVLVAYSKAIGMSAYMAFDHIVFLGATGLVTNKQITELCQKLSYYGWFVGSVAGLYQSANELGKCVRDVAEADDDEDRKQEIAKVAKPVFTAITTNTLQALLALALLEKIPMKKRNVGALGVVLSMLNVYSMFPPPPPPDAKDKGE</sequence>
<evidence type="ECO:0000256" key="2">
    <source>
        <dbReference type="ARBA" id="ARBA00008194"/>
    </source>
</evidence>
<dbReference type="GO" id="GO:0042802">
    <property type="term" value="F:identical protein binding"/>
    <property type="evidence" value="ECO:0007669"/>
    <property type="project" value="UniProtKB-ARBA"/>
</dbReference>
<dbReference type="PANTHER" id="PTHR12652:SF50">
    <property type="entry name" value="PEROXIN 11"/>
    <property type="match status" value="1"/>
</dbReference>
<dbReference type="GO" id="GO:0016559">
    <property type="term" value="P:peroxisome fission"/>
    <property type="evidence" value="ECO:0007669"/>
    <property type="project" value="InterPro"/>
</dbReference>
<gene>
    <name evidence="6" type="ordered locus">Bathy15g00140</name>
</gene>
<dbReference type="RefSeq" id="XP_007508861.1">
    <property type="nucleotide sequence ID" value="XM_007508799.1"/>
</dbReference>
<reference evidence="6 7" key="1">
    <citation type="submission" date="2011-10" db="EMBL/GenBank/DDBJ databases">
        <authorList>
            <person name="Genoscope - CEA"/>
        </authorList>
    </citation>
    <scope>NUCLEOTIDE SEQUENCE [LARGE SCALE GENOMIC DNA]</scope>
    <source>
        <strain evidence="6 7">RCC 1105</strain>
    </source>
</reference>
<dbReference type="Proteomes" id="UP000198341">
    <property type="component" value="Chromosome 15"/>
</dbReference>
<dbReference type="OrthoDB" id="411017at2759"/>
<keyword evidence="3" id="KW-0962">Peroxisome biogenesis</keyword>
<dbReference type="PANTHER" id="PTHR12652">
    <property type="entry name" value="PEROXISOMAL BIOGENESIS FACTOR 11"/>
    <property type="match status" value="1"/>
</dbReference>
<protein>
    <recommendedName>
        <fullName evidence="8">Peroxisomal biogenesis factor 11</fullName>
    </recommendedName>
</protein>
<dbReference type="AlphaFoldDB" id="K8EP15"/>
<organism evidence="6 7">
    <name type="scientific">Bathycoccus prasinos</name>
    <dbReference type="NCBI Taxonomy" id="41875"/>
    <lineage>
        <taxon>Eukaryota</taxon>
        <taxon>Viridiplantae</taxon>
        <taxon>Chlorophyta</taxon>
        <taxon>Mamiellophyceae</taxon>
        <taxon>Mamiellales</taxon>
        <taxon>Bathycoccaceae</taxon>
        <taxon>Bathycoccus</taxon>
    </lineage>
</organism>